<dbReference type="PANTHER" id="PTHR31061:SF24">
    <property type="entry name" value="LD22376P"/>
    <property type="match status" value="1"/>
</dbReference>
<dbReference type="PANTHER" id="PTHR31061">
    <property type="entry name" value="LD22376P"/>
    <property type="match status" value="1"/>
</dbReference>
<feature type="transmembrane region" description="Helical" evidence="1">
    <location>
        <begin position="132"/>
        <end position="153"/>
    </location>
</feature>
<keyword evidence="1" id="KW-1133">Transmembrane helix</keyword>
<keyword evidence="2" id="KW-0808">Transferase</keyword>
<name>A0A443SS38_9ACAR</name>
<evidence type="ECO:0000313" key="2">
    <source>
        <dbReference type="EMBL" id="RWS30350.1"/>
    </source>
</evidence>
<accession>A0A443SS38</accession>
<gene>
    <name evidence="2" type="ORF">B4U80_06555</name>
</gene>
<evidence type="ECO:0000313" key="3">
    <source>
        <dbReference type="Proteomes" id="UP000288716"/>
    </source>
</evidence>
<feature type="transmembrane region" description="Helical" evidence="1">
    <location>
        <begin position="223"/>
        <end position="246"/>
    </location>
</feature>
<dbReference type="EMBL" id="NCKV01000537">
    <property type="protein sequence ID" value="RWS30350.1"/>
    <property type="molecule type" value="Genomic_DNA"/>
</dbReference>
<reference evidence="2 3" key="1">
    <citation type="journal article" date="2018" name="Gigascience">
        <title>Genomes of trombidid mites reveal novel predicted allergens and laterally-transferred genes associated with secondary metabolism.</title>
        <authorList>
            <person name="Dong X."/>
            <person name="Chaisiri K."/>
            <person name="Xia D."/>
            <person name="Armstrong S.D."/>
            <person name="Fang Y."/>
            <person name="Donnelly M.J."/>
            <person name="Kadowaki T."/>
            <person name="McGarry J.W."/>
            <person name="Darby A.C."/>
            <person name="Makepeace B.L."/>
        </authorList>
    </citation>
    <scope>NUCLEOTIDE SEQUENCE [LARGE SCALE GENOMIC DNA]</scope>
    <source>
        <strain evidence="2">UoL-UT</strain>
    </source>
</reference>
<keyword evidence="3" id="KW-1185">Reference proteome</keyword>
<feature type="transmembrane region" description="Helical" evidence="1">
    <location>
        <begin position="62"/>
        <end position="80"/>
    </location>
</feature>
<dbReference type="STRING" id="299467.A0A443SS38"/>
<dbReference type="VEuPathDB" id="VectorBase:LDEU001688"/>
<feature type="transmembrane region" description="Helical" evidence="1">
    <location>
        <begin position="92"/>
        <end position="111"/>
    </location>
</feature>
<keyword evidence="1" id="KW-0812">Transmembrane</keyword>
<dbReference type="AlphaFoldDB" id="A0A443SS38"/>
<feature type="transmembrane region" description="Helical" evidence="1">
    <location>
        <begin position="253"/>
        <end position="273"/>
    </location>
</feature>
<dbReference type="Proteomes" id="UP000288716">
    <property type="component" value="Unassembled WGS sequence"/>
</dbReference>
<evidence type="ECO:0000256" key="1">
    <source>
        <dbReference type="SAM" id="Phobius"/>
    </source>
</evidence>
<feature type="transmembrane region" description="Helical" evidence="1">
    <location>
        <begin position="20"/>
        <end position="42"/>
    </location>
</feature>
<proteinExistence type="predicted"/>
<dbReference type="GO" id="GO:0016740">
    <property type="term" value="F:transferase activity"/>
    <property type="evidence" value="ECO:0007669"/>
    <property type="project" value="UniProtKB-KW"/>
</dbReference>
<sequence>MIFVNNNSGGYVFLNHAPWFGYNLADCVFPFFMFIMGISIAFSLQSQMRRIEPQISSICFHIIRRSVLLFFLGIMINSIGESRLQYIRIPGVLQRFAICYLVVALLHLVSLHESRRNVDVEEPNNTSFRRHFIDIYPYWIEWLFVVAMTAIYFSLTFDWKYDDNCPLGYQGPGGLYDNAANPNCTGGAARALDVKILGVNHIYKHSSAKKVFENELTHDPEGILGTTTSILIVFLGLQVGKIFTLFRSHRQRLLRWAVWCFLTGMLALCLWLNGSIPVCKNLWSLTYVMFSAFLAFIVLIVLYILIDVKCWWVRGAPFNIPGMNSIFLYVGHEVCAEIFPFYYEVDNTSHAWLLFRSVMTTALWFIQQSKRTESNIFDPLFVRHLLIS</sequence>
<organism evidence="2 3">
    <name type="scientific">Leptotrombidium deliense</name>
    <dbReference type="NCBI Taxonomy" id="299467"/>
    <lineage>
        <taxon>Eukaryota</taxon>
        <taxon>Metazoa</taxon>
        <taxon>Ecdysozoa</taxon>
        <taxon>Arthropoda</taxon>
        <taxon>Chelicerata</taxon>
        <taxon>Arachnida</taxon>
        <taxon>Acari</taxon>
        <taxon>Acariformes</taxon>
        <taxon>Trombidiformes</taxon>
        <taxon>Prostigmata</taxon>
        <taxon>Anystina</taxon>
        <taxon>Parasitengona</taxon>
        <taxon>Trombiculoidea</taxon>
        <taxon>Trombiculidae</taxon>
        <taxon>Leptotrombidium</taxon>
    </lineage>
</organism>
<feature type="transmembrane region" description="Helical" evidence="1">
    <location>
        <begin position="285"/>
        <end position="306"/>
    </location>
</feature>
<comment type="caution">
    <text evidence="2">The sequence shown here is derived from an EMBL/GenBank/DDBJ whole genome shotgun (WGS) entry which is preliminary data.</text>
</comment>
<keyword evidence="1" id="KW-0472">Membrane</keyword>
<dbReference type="OrthoDB" id="2149840at2759"/>
<protein>
    <submittedName>
        <fullName evidence="2">Heparan-alpha-glucosaminide N-acetyltransferase-like protein</fullName>
    </submittedName>
</protein>